<feature type="domain" description="Rhodanese" evidence="1">
    <location>
        <begin position="39"/>
        <end position="70"/>
    </location>
</feature>
<dbReference type="OMA" id="DEYASFH"/>
<dbReference type="OrthoDB" id="566238at2759"/>
<comment type="caution">
    <text evidence="2">The sequence shown here is derived from an EMBL/GenBank/DDBJ whole genome shotgun (WGS) entry which is preliminary data.</text>
</comment>
<dbReference type="AlphaFoldDB" id="A0A0N1ILL9"/>
<dbReference type="InterPro" id="IPR001763">
    <property type="entry name" value="Rhodanese-like_dom"/>
</dbReference>
<organism evidence="2 3">
    <name type="scientific">Leptomonas seymouri</name>
    <dbReference type="NCBI Taxonomy" id="5684"/>
    <lineage>
        <taxon>Eukaryota</taxon>
        <taxon>Discoba</taxon>
        <taxon>Euglenozoa</taxon>
        <taxon>Kinetoplastea</taxon>
        <taxon>Metakinetoplastina</taxon>
        <taxon>Trypanosomatida</taxon>
        <taxon>Trypanosomatidae</taxon>
        <taxon>Leishmaniinae</taxon>
        <taxon>Leptomonas</taxon>
    </lineage>
</organism>
<keyword evidence="3" id="KW-1185">Reference proteome</keyword>
<sequence length="141" mass="15352">MPSLKTNPELSKAFVDSVHAHSPAEVSAEELHTLLNSPDKGVVMVIDVRPAEDFNNIHIPGSVNKPFQELHYTQFVEEVAPHAKQEGFALVFVSAQSPDVDDLAAREYINEFSKTHGHPPSDGAVSVLLGGVCNYVQCYPS</sequence>
<evidence type="ECO:0000259" key="1">
    <source>
        <dbReference type="PROSITE" id="PS50206"/>
    </source>
</evidence>
<reference evidence="2 3" key="1">
    <citation type="journal article" date="2015" name="PLoS Pathog.">
        <title>Leptomonas seymouri: Adaptations to the Dixenous Life Cycle Analyzed by Genome Sequencing, Transcriptome Profiling and Co-infection with Leishmania donovani.</title>
        <authorList>
            <person name="Kraeva N."/>
            <person name="Butenko A."/>
            <person name="Hlavacova J."/>
            <person name="Kostygov A."/>
            <person name="Myskova J."/>
            <person name="Grybchuk D."/>
            <person name="Lestinova T."/>
            <person name="Votypka J."/>
            <person name="Volf P."/>
            <person name="Opperdoes F."/>
            <person name="Flegontov P."/>
            <person name="Lukes J."/>
            <person name="Yurchenko V."/>
        </authorList>
    </citation>
    <scope>NUCLEOTIDE SEQUENCE [LARGE SCALE GENOMIC DNA]</scope>
    <source>
        <strain evidence="2 3">ATCC 30220</strain>
    </source>
</reference>
<accession>A0A0N1ILL9</accession>
<evidence type="ECO:0000313" key="3">
    <source>
        <dbReference type="Proteomes" id="UP000038009"/>
    </source>
</evidence>
<dbReference type="EMBL" id="LJSK01000067">
    <property type="protein sequence ID" value="KPI87955.1"/>
    <property type="molecule type" value="Genomic_DNA"/>
</dbReference>
<dbReference type="PROSITE" id="PS50206">
    <property type="entry name" value="RHODANESE_3"/>
    <property type="match status" value="1"/>
</dbReference>
<dbReference type="CDD" id="cd00158">
    <property type="entry name" value="RHOD"/>
    <property type="match status" value="1"/>
</dbReference>
<protein>
    <recommendedName>
        <fullName evidence="1">Rhodanese domain-containing protein</fullName>
    </recommendedName>
</protein>
<dbReference type="Gene3D" id="3.40.250.10">
    <property type="entry name" value="Rhodanese-like domain"/>
    <property type="match status" value="1"/>
</dbReference>
<dbReference type="VEuPathDB" id="TriTrypDB:Lsey_0067_0080"/>
<dbReference type="Proteomes" id="UP000038009">
    <property type="component" value="Unassembled WGS sequence"/>
</dbReference>
<dbReference type="SUPFAM" id="SSF52821">
    <property type="entry name" value="Rhodanese/Cell cycle control phosphatase"/>
    <property type="match status" value="1"/>
</dbReference>
<proteinExistence type="predicted"/>
<dbReference type="Pfam" id="PF00581">
    <property type="entry name" value="Rhodanese"/>
    <property type="match status" value="1"/>
</dbReference>
<name>A0A0N1ILL9_LEPSE</name>
<dbReference type="InterPro" id="IPR036873">
    <property type="entry name" value="Rhodanese-like_dom_sf"/>
</dbReference>
<gene>
    <name evidence="2" type="ORF">ABL78_2946</name>
</gene>
<evidence type="ECO:0000313" key="2">
    <source>
        <dbReference type="EMBL" id="KPI87955.1"/>
    </source>
</evidence>